<dbReference type="RefSeq" id="WP_165331055.1">
    <property type="nucleotide sequence ID" value="NZ_JAAKZW010000016.1"/>
</dbReference>
<feature type="transmembrane region" description="Helical" evidence="6">
    <location>
        <begin position="155"/>
        <end position="174"/>
    </location>
</feature>
<evidence type="ECO:0000313" key="8">
    <source>
        <dbReference type="Proteomes" id="UP000481109"/>
    </source>
</evidence>
<evidence type="ECO:0000256" key="3">
    <source>
        <dbReference type="ARBA" id="ARBA00022692"/>
    </source>
</evidence>
<keyword evidence="4 6" id="KW-1133">Transmembrane helix</keyword>
<feature type="transmembrane region" description="Helical" evidence="6">
    <location>
        <begin position="127"/>
        <end position="143"/>
    </location>
</feature>
<evidence type="ECO:0008006" key="9">
    <source>
        <dbReference type="Google" id="ProtNLM"/>
    </source>
</evidence>
<evidence type="ECO:0000256" key="6">
    <source>
        <dbReference type="SAM" id="Phobius"/>
    </source>
</evidence>
<accession>A0A6G4XDR8</accession>
<evidence type="ECO:0000256" key="5">
    <source>
        <dbReference type="ARBA" id="ARBA00023136"/>
    </source>
</evidence>
<keyword evidence="2" id="KW-1003">Cell membrane</keyword>
<proteinExistence type="predicted"/>
<dbReference type="GO" id="GO:0005886">
    <property type="term" value="C:plasma membrane"/>
    <property type="evidence" value="ECO:0007669"/>
    <property type="project" value="UniProtKB-SubCell"/>
</dbReference>
<keyword evidence="8" id="KW-1185">Reference proteome</keyword>
<name>A0A6G4XDR8_9ACTN</name>
<keyword evidence="3 6" id="KW-0812">Transmembrane</keyword>
<evidence type="ECO:0000256" key="2">
    <source>
        <dbReference type="ARBA" id="ARBA00022475"/>
    </source>
</evidence>
<dbReference type="AlphaFoldDB" id="A0A6G4XDR8"/>
<comment type="caution">
    <text evidence="7">The sequence shown here is derived from an EMBL/GenBank/DDBJ whole genome shotgun (WGS) entry which is preliminary data.</text>
</comment>
<protein>
    <recommendedName>
        <fullName evidence="9">FUSC family protein</fullName>
    </recommendedName>
</protein>
<gene>
    <name evidence="7" type="ORF">G6045_07575</name>
</gene>
<evidence type="ECO:0000256" key="4">
    <source>
        <dbReference type="ARBA" id="ARBA00022989"/>
    </source>
</evidence>
<reference evidence="7 8" key="1">
    <citation type="submission" date="2020-02" db="EMBL/GenBank/DDBJ databases">
        <title>Whole-genome analyses of novel actinobacteria.</title>
        <authorList>
            <person name="Sahin N."/>
            <person name="Tokatli A."/>
        </authorList>
    </citation>
    <scope>NUCLEOTIDE SEQUENCE [LARGE SCALE GENOMIC DNA]</scope>
    <source>
        <strain evidence="7 8">YC504</strain>
    </source>
</reference>
<dbReference type="InterPro" id="IPR010343">
    <property type="entry name" value="ArAE_1"/>
</dbReference>
<dbReference type="Proteomes" id="UP000481109">
    <property type="component" value="Unassembled WGS sequence"/>
</dbReference>
<comment type="subcellular location">
    <subcellularLocation>
        <location evidence="1">Cell membrane</location>
        <topology evidence="1">Multi-pass membrane protein</topology>
    </subcellularLocation>
</comment>
<dbReference type="EMBL" id="JAAKZW010000016">
    <property type="protein sequence ID" value="NGO75538.1"/>
    <property type="molecule type" value="Genomic_DNA"/>
</dbReference>
<keyword evidence="5 6" id="KW-0472">Membrane</keyword>
<evidence type="ECO:0000313" key="7">
    <source>
        <dbReference type="EMBL" id="NGO75538.1"/>
    </source>
</evidence>
<feature type="transmembrane region" description="Helical" evidence="6">
    <location>
        <begin position="103"/>
        <end position="120"/>
    </location>
</feature>
<evidence type="ECO:0000256" key="1">
    <source>
        <dbReference type="ARBA" id="ARBA00004651"/>
    </source>
</evidence>
<sequence length="386" mass="42474">MTKIFRERLHGTAHWWRRALAWSGHERHTALLIGKSALAATLAWFVAHHLMQAQSPAFAPFSAVLVMQTTVYQSVLHSLRYTGAVVVGVAVQTALALTLGPGWPAFALVALVTLGIGRWAKLGSQGAQVPTAAFFAFATFVAAEPGDRLAQLGQIVLLVLIGCATATAVHLALVPPMRHRSAEFGIGILARAFAGLLADATSALREEERGEERTGRLDHTDALIAQARADLRTAQESVSFNPRRYLRGHRGHTSFDGYATVLEALVRTLYQMASLHRSLDQWHEEHERHGDGAFLRNYARFLDALQEFAQVLGDLDEDRLPGQARRLGRLAEEAGELRHALAEEAVRQGLPLADPSRPYGVLVVEATRLWEECRRASDALRQWVES</sequence>
<dbReference type="Pfam" id="PF06081">
    <property type="entry name" value="ArAE_1"/>
    <property type="match status" value="1"/>
</dbReference>
<organism evidence="7 8">
    <name type="scientific">Streptomyces mesophilus</name>
    <dbReference type="NCBI Taxonomy" id="1775132"/>
    <lineage>
        <taxon>Bacteria</taxon>
        <taxon>Bacillati</taxon>
        <taxon>Actinomycetota</taxon>
        <taxon>Actinomycetes</taxon>
        <taxon>Kitasatosporales</taxon>
        <taxon>Streptomycetaceae</taxon>
        <taxon>Streptomyces</taxon>
    </lineage>
</organism>